<keyword evidence="1" id="KW-1133">Transmembrane helix</keyword>
<sequence>MKNKTHLRFGFMAAAINFALLLTQYFTHTSSANIFFRILSLAVLVVAVVASCLRFSREMEHKASFGEVFGTGFRTTAAATVIFAALFMLFAQVMPGYKDAFIHDMIAMGPQADMPETHAAEFERLKQAFPVTVLSGILMLYVLPGIVASVLGAALAKKK</sequence>
<dbReference type="Pfam" id="PF13858">
    <property type="entry name" value="DUF4199"/>
    <property type="match status" value="1"/>
</dbReference>
<gene>
    <name evidence="2" type="ORF">WJU16_01880</name>
</gene>
<evidence type="ECO:0000313" key="3">
    <source>
        <dbReference type="Proteomes" id="UP001485459"/>
    </source>
</evidence>
<proteinExistence type="predicted"/>
<keyword evidence="1" id="KW-0812">Transmembrane</keyword>
<dbReference type="Proteomes" id="UP001485459">
    <property type="component" value="Chromosome"/>
</dbReference>
<dbReference type="RefSeq" id="WP_341836632.1">
    <property type="nucleotide sequence ID" value="NZ_CP149822.1"/>
</dbReference>
<dbReference type="EMBL" id="CP149822">
    <property type="protein sequence ID" value="WZN41784.1"/>
    <property type="molecule type" value="Genomic_DNA"/>
</dbReference>
<dbReference type="InterPro" id="IPR025250">
    <property type="entry name" value="DUF4199"/>
</dbReference>
<evidence type="ECO:0000313" key="2">
    <source>
        <dbReference type="EMBL" id="WZN41784.1"/>
    </source>
</evidence>
<feature type="transmembrane region" description="Helical" evidence="1">
    <location>
        <begin position="68"/>
        <end position="91"/>
    </location>
</feature>
<feature type="transmembrane region" description="Helical" evidence="1">
    <location>
        <begin position="34"/>
        <end position="56"/>
    </location>
</feature>
<organism evidence="2 3">
    <name type="scientific">Chitinophaga pollutisoli</name>
    <dbReference type="NCBI Taxonomy" id="3133966"/>
    <lineage>
        <taxon>Bacteria</taxon>
        <taxon>Pseudomonadati</taxon>
        <taxon>Bacteroidota</taxon>
        <taxon>Chitinophagia</taxon>
        <taxon>Chitinophagales</taxon>
        <taxon>Chitinophagaceae</taxon>
        <taxon>Chitinophaga</taxon>
    </lineage>
</organism>
<feature type="transmembrane region" description="Helical" evidence="1">
    <location>
        <begin position="7"/>
        <end position="28"/>
    </location>
</feature>
<feature type="transmembrane region" description="Helical" evidence="1">
    <location>
        <begin position="133"/>
        <end position="156"/>
    </location>
</feature>
<keyword evidence="1" id="KW-0472">Membrane</keyword>
<name>A0ABZ2YPT3_9BACT</name>
<reference evidence="3" key="1">
    <citation type="submission" date="2024-03" db="EMBL/GenBank/DDBJ databases">
        <title>Chitinophaga horti sp. nov., isolated from garden soil.</title>
        <authorList>
            <person name="Lee D.S."/>
            <person name="Han D.M."/>
            <person name="Baek J.H."/>
            <person name="Choi D.G."/>
            <person name="Jeon J.H."/>
            <person name="Jeon C.O."/>
        </authorList>
    </citation>
    <scope>NUCLEOTIDE SEQUENCE [LARGE SCALE GENOMIC DNA]</scope>
    <source>
        <strain evidence="3">GPA1</strain>
    </source>
</reference>
<keyword evidence="3" id="KW-1185">Reference proteome</keyword>
<protein>
    <submittedName>
        <fullName evidence="2">DUF4199 domain-containing protein</fullName>
    </submittedName>
</protein>
<accession>A0ABZ2YPT3</accession>
<evidence type="ECO:0000256" key="1">
    <source>
        <dbReference type="SAM" id="Phobius"/>
    </source>
</evidence>